<feature type="compositionally biased region" description="Acidic residues" evidence="1">
    <location>
        <begin position="52"/>
        <end position="72"/>
    </location>
</feature>
<feature type="region of interest" description="Disordered" evidence="1">
    <location>
        <begin position="29"/>
        <end position="72"/>
    </location>
</feature>
<dbReference type="OrthoDB" id="652146at2759"/>
<gene>
    <name evidence="3" type="ORF">HU200_004211</name>
</gene>
<dbReference type="Pfam" id="PF20241">
    <property type="entry name" value="DUF6598"/>
    <property type="match status" value="1"/>
</dbReference>
<protein>
    <recommendedName>
        <fullName evidence="2">DUF6598 domain-containing protein</fullName>
    </recommendedName>
</protein>
<dbReference type="InterPro" id="IPR046533">
    <property type="entry name" value="DUF6598"/>
</dbReference>
<dbReference type="PANTHER" id="PTHR33065:SF186">
    <property type="entry name" value="OS08G0134900 PROTEIN"/>
    <property type="match status" value="1"/>
</dbReference>
<proteinExistence type="predicted"/>
<dbReference type="EMBL" id="JACEFO010000275">
    <property type="protein sequence ID" value="KAF8775820.1"/>
    <property type="molecule type" value="Genomic_DNA"/>
</dbReference>
<evidence type="ECO:0000313" key="4">
    <source>
        <dbReference type="Proteomes" id="UP000636709"/>
    </source>
</evidence>
<dbReference type="PANTHER" id="PTHR33065">
    <property type="entry name" value="OS07G0486400 PROTEIN"/>
    <property type="match status" value="1"/>
</dbReference>
<comment type="caution">
    <text evidence="3">The sequence shown here is derived from an EMBL/GenBank/DDBJ whole genome shotgun (WGS) entry which is preliminary data.</text>
</comment>
<reference evidence="3" key="1">
    <citation type="submission" date="2020-07" db="EMBL/GenBank/DDBJ databases">
        <title>Genome sequence and genetic diversity analysis of an under-domesticated orphan crop, white fonio (Digitaria exilis).</title>
        <authorList>
            <person name="Bennetzen J.L."/>
            <person name="Chen S."/>
            <person name="Ma X."/>
            <person name="Wang X."/>
            <person name="Yssel A.E.J."/>
            <person name="Chaluvadi S.R."/>
            <person name="Johnson M."/>
            <person name="Gangashetty P."/>
            <person name="Hamidou F."/>
            <person name="Sanogo M.D."/>
            <person name="Zwaenepoel A."/>
            <person name="Wallace J."/>
            <person name="Van De Peer Y."/>
            <person name="Van Deynze A."/>
        </authorList>
    </citation>
    <scope>NUCLEOTIDE SEQUENCE</scope>
    <source>
        <tissue evidence="3">Leaves</tissue>
    </source>
</reference>
<evidence type="ECO:0000256" key="1">
    <source>
        <dbReference type="SAM" id="MobiDB-lite"/>
    </source>
</evidence>
<accession>A0A835KU05</accession>
<evidence type="ECO:0000313" key="3">
    <source>
        <dbReference type="EMBL" id="KAF8775820.1"/>
    </source>
</evidence>
<name>A0A835KU05_9POAL</name>
<dbReference type="AlphaFoldDB" id="A0A835KU05"/>
<organism evidence="3 4">
    <name type="scientific">Digitaria exilis</name>
    <dbReference type="NCBI Taxonomy" id="1010633"/>
    <lineage>
        <taxon>Eukaryota</taxon>
        <taxon>Viridiplantae</taxon>
        <taxon>Streptophyta</taxon>
        <taxon>Embryophyta</taxon>
        <taxon>Tracheophyta</taxon>
        <taxon>Spermatophyta</taxon>
        <taxon>Magnoliopsida</taxon>
        <taxon>Liliopsida</taxon>
        <taxon>Poales</taxon>
        <taxon>Poaceae</taxon>
        <taxon>PACMAD clade</taxon>
        <taxon>Panicoideae</taxon>
        <taxon>Panicodae</taxon>
        <taxon>Paniceae</taxon>
        <taxon>Anthephorinae</taxon>
        <taxon>Digitaria</taxon>
    </lineage>
</organism>
<feature type="domain" description="DUF6598" evidence="2">
    <location>
        <begin position="102"/>
        <end position="272"/>
    </location>
</feature>
<sequence length="307" mass="34725">MAHGGDMSDFHGGDMSDWEYEEATNSAISKFRDISISEPEESWVGDTRVEDEKEVADEEVEDEANEEVEDEADRVELQLPRIDGRNTDTMRPGLTWEQMVVKDDSLTLTGPDRALAVTDGMFFELHLKVKNDGEGDQVFCKGLLEHNTARHTRQFMALTLESWLSTVQLAFTIVPYAVEASVAASILKGPSNFIGKIVAWTTRNDKNEIILYDSQVAGPHMKHGTLDIELTRYIVAVPLDEDLVVNVSLCGSDCEAECLEFIIGNDFEKCTSTRGAYQLQVNVVWRGVMRQRRPNMWEYFGDYRVLR</sequence>
<evidence type="ECO:0000259" key="2">
    <source>
        <dbReference type="Pfam" id="PF20241"/>
    </source>
</evidence>
<dbReference type="Proteomes" id="UP000636709">
    <property type="component" value="Unassembled WGS sequence"/>
</dbReference>
<keyword evidence="4" id="KW-1185">Reference proteome</keyword>